<dbReference type="SUPFAM" id="SSF140356">
    <property type="entry name" value="PPK N-terminal domain-like"/>
    <property type="match status" value="1"/>
</dbReference>
<feature type="binding site" evidence="6">
    <location>
        <position position="43"/>
    </location>
    <ligand>
        <name>ATP</name>
        <dbReference type="ChEBI" id="CHEBI:30616"/>
    </ligand>
</feature>
<dbReference type="GO" id="GO:0046872">
    <property type="term" value="F:metal ion binding"/>
    <property type="evidence" value="ECO:0007669"/>
    <property type="project" value="UniProtKB-KW"/>
</dbReference>
<evidence type="ECO:0000313" key="13">
    <source>
        <dbReference type="Proteomes" id="UP000182737"/>
    </source>
</evidence>
<keyword evidence="5 6" id="KW-0067">ATP-binding</keyword>
<sequence length="712" mass="80867">MQERYFNRELSWLEFNARVLFQGLNKELPLLERLQFLSIVTSNFDEFFQVRVASLKRLLAENPGFVDVSGLSPQMVLTSISARAHQIIRSQQECLMTDILPELAIEGLVYVTPMQYTQQQSEYLNGVFNSEIFPLLTPLRTDTEAFPHIKNLTRYAAFLLSPIKGIKMASGSEEFRGSEEAPRIALVEIPEGIPNIYWLMGTGSGGVHGRQFALLQDVVAAFGTKLFPGFDVEETLLFKVTRDADFAVDEDAGKNFIHAMEDVLIQRKSSFPVQMTCNGSSQKIQKFLMEKLELAEEDIYKVDQIINPGDLMELREADEGGALSFERWDHFYPADLPEEEPYWDTLKLHDKILHVPYESYDPVVKFISDAADDDDVLAIKMTLYRTGRNSPIIDALERAAQRGKQVVVLVELKARFDEERNIAWANELEQAGVTVIYGLVNLKVHAKILMVIRRESDTIRRYVHLATGNYNTKTAKLYSDISLFTANPQIANDATQFFNLVTGYSTLQNMNCLSMAPVAMKSRLIAMINREIERSTSENPGLIIAKMNSLTHEEVISALYKASQAGVKVLLNIRGICMLVPGVEGLSENIKVVSIVDRYLEHARIFYFQNGGTPELYCSSADWMNRNLDRRIELMFPILDKAAFDDVKSILDTYFADNTTAMELQSNGSWEPVVRGKKDDAVRAQEVLYKKYKALEEKKPNVSEKKFEVRRK</sequence>
<feature type="binding site" evidence="6">
    <location>
        <position position="602"/>
    </location>
    <ligand>
        <name>ATP</name>
        <dbReference type="ChEBI" id="CHEBI:30616"/>
    </ligand>
</feature>
<evidence type="ECO:0000256" key="5">
    <source>
        <dbReference type="ARBA" id="ARBA00022840"/>
    </source>
</evidence>
<dbReference type="NCBIfam" id="NF003917">
    <property type="entry name" value="PRK05443.1-1"/>
    <property type="match status" value="1"/>
</dbReference>
<dbReference type="SUPFAM" id="SSF56024">
    <property type="entry name" value="Phospholipase D/nuclease"/>
    <property type="match status" value="2"/>
</dbReference>
<feature type="binding site" evidence="6">
    <location>
        <position position="478"/>
    </location>
    <ligand>
        <name>ATP</name>
        <dbReference type="ChEBI" id="CHEBI:30616"/>
    </ligand>
</feature>
<dbReference type="RefSeq" id="WP_074930105.1">
    <property type="nucleotide sequence ID" value="NZ_FORI01000001.1"/>
</dbReference>
<dbReference type="Gene3D" id="3.30.1840.10">
    <property type="entry name" value="Polyphosphate kinase middle domain"/>
    <property type="match status" value="1"/>
</dbReference>
<dbReference type="Pfam" id="PF13089">
    <property type="entry name" value="PP_kinase_N"/>
    <property type="match status" value="1"/>
</dbReference>
<gene>
    <name evidence="6" type="primary">ppk</name>
    <name evidence="12" type="ORF">SAMN04487775_101478</name>
</gene>
<evidence type="ECO:0000313" key="12">
    <source>
        <dbReference type="EMBL" id="SFI45351.1"/>
    </source>
</evidence>
<keyword evidence="3 6" id="KW-0547">Nucleotide-binding</keyword>
<evidence type="ECO:0000256" key="2">
    <source>
        <dbReference type="ARBA" id="ARBA00022679"/>
    </source>
</evidence>
<feature type="domain" description="Polyphosphate kinase C-terminal" evidence="10">
    <location>
        <begin position="513"/>
        <end position="685"/>
    </location>
</feature>
<keyword evidence="2 6" id="KW-0808">Transferase</keyword>
<dbReference type="NCBIfam" id="TIGR03705">
    <property type="entry name" value="poly_P_kin"/>
    <property type="match status" value="1"/>
</dbReference>
<dbReference type="Pfam" id="PF02503">
    <property type="entry name" value="PP_kinase"/>
    <property type="match status" value="1"/>
</dbReference>
<dbReference type="GO" id="GO:0008976">
    <property type="term" value="F:polyphosphate kinase activity"/>
    <property type="evidence" value="ECO:0007669"/>
    <property type="project" value="UniProtKB-UniRule"/>
</dbReference>
<dbReference type="PANTHER" id="PTHR30218:SF0">
    <property type="entry name" value="POLYPHOSPHATE KINASE"/>
    <property type="match status" value="1"/>
</dbReference>
<feature type="domain" description="Polyphosphate kinase C-terminal" evidence="11">
    <location>
        <begin position="343"/>
        <end position="505"/>
    </location>
</feature>
<dbReference type="InterPro" id="IPR024953">
    <property type="entry name" value="PP_kinase_middle"/>
</dbReference>
<keyword evidence="4 6" id="KW-0418">Kinase</keyword>
<evidence type="ECO:0000256" key="4">
    <source>
        <dbReference type="ARBA" id="ARBA00022777"/>
    </source>
</evidence>
<comment type="function">
    <text evidence="6 7">Catalyzes the reversible transfer of the terminal phosphate of ATP to form a long-chain polyphosphate (polyP).</text>
</comment>
<dbReference type="HAMAP" id="MF_00347">
    <property type="entry name" value="Polyphosphate_kinase"/>
    <property type="match status" value="1"/>
</dbReference>
<dbReference type="NCBIfam" id="NF003921">
    <property type="entry name" value="PRK05443.2-2"/>
    <property type="match status" value="1"/>
</dbReference>
<feature type="binding site" evidence="6">
    <location>
        <position position="415"/>
    </location>
    <ligand>
        <name>Mg(2+)</name>
        <dbReference type="ChEBI" id="CHEBI:18420"/>
    </ligand>
</feature>
<proteinExistence type="inferred from homology"/>
<protein>
    <recommendedName>
        <fullName evidence="6 7">Polyphosphate kinase</fullName>
        <ecNumber evidence="6 7">2.7.4.1</ecNumber>
    </recommendedName>
    <alternativeName>
        <fullName evidence="6">ATP-polyphosphate phosphotransferase</fullName>
    </alternativeName>
    <alternativeName>
        <fullName evidence="6">Polyphosphoric acid kinase</fullName>
    </alternativeName>
</protein>
<comment type="cofactor">
    <cofactor evidence="6">
        <name>Mg(2+)</name>
        <dbReference type="ChEBI" id="CHEBI:18420"/>
    </cofactor>
</comment>
<dbReference type="InterPro" id="IPR003414">
    <property type="entry name" value="PP_kinase"/>
</dbReference>
<dbReference type="PIRSF" id="PIRSF015589">
    <property type="entry name" value="PP_kinase"/>
    <property type="match status" value="1"/>
</dbReference>
<dbReference type="GO" id="GO:0009358">
    <property type="term" value="C:polyphosphate kinase complex"/>
    <property type="evidence" value="ECO:0007669"/>
    <property type="project" value="InterPro"/>
</dbReference>
<evidence type="ECO:0000256" key="1">
    <source>
        <dbReference type="ARBA" id="ARBA00022553"/>
    </source>
</evidence>
<organism evidence="12 13">
    <name type="scientific">Treponema bryantii</name>
    <dbReference type="NCBI Taxonomy" id="163"/>
    <lineage>
        <taxon>Bacteria</taxon>
        <taxon>Pseudomonadati</taxon>
        <taxon>Spirochaetota</taxon>
        <taxon>Spirochaetia</taxon>
        <taxon>Spirochaetales</taxon>
        <taxon>Treponemataceae</taxon>
        <taxon>Treponema</taxon>
    </lineage>
</organism>
<evidence type="ECO:0000256" key="3">
    <source>
        <dbReference type="ARBA" id="ARBA00022741"/>
    </source>
</evidence>
<feature type="domain" description="Polyphosphate kinase middle" evidence="8">
    <location>
        <begin position="120"/>
        <end position="314"/>
    </location>
</feature>
<evidence type="ECO:0000256" key="7">
    <source>
        <dbReference type="RuleBase" id="RU003800"/>
    </source>
</evidence>
<evidence type="ECO:0000259" key="10">
    <source>
        <dbReference type="Pfam" id="PF13090"/>
    </source>
</evidence>
<reference evidence="13" key="1">
    <citation type="submission" date="2016-10" db="EMBL/GenBank/DDBJ databases">
        <authorList>
            <person name="Varghese N."/>
            <person name="Submissions S."/>
        </authorList>
    </citation>
    <scope>NUCLEOTIDE SEQUENCE [LARGE SCALE GENOMIC DNA]</scope>
    <source>
        <strain evidence="13">XBD1002</strain>
    </source>
</reference>
<dbReference type="SUPFAM" id="SSF143724">
    <property type="entry name" value="PHP14-like"/>
    <property type="match status" value="1"/>
</dbReference>
<dbReference type="AlphaFoldDB" id="A0A1I3IBN2"/>
<evidence type="ECO:0000259" key="8">
    <source>
        <dbReference type="Pfam" id="PF02503"/>
    </source>
</evidence>
<feature type="domain" description="Polyphosphate kinase N-terminal" evidence="9">
    <location>
        <begin position="5"/>
        <end position="109"/>
    </location>
</feature>
<feature type="binding site" evidence="6">
    <location>
        <position position="574"/>
    </location>
    <ligand>
        <name>ATP</name>
        <dbReference type="ChEBI" id="CHEBI:30616"/>
    </ligand>
</feature>
<name>A0A1I3IBN2_9SPIR</name>
<dbReference type="PANTHER" id="PTHR30218">
    <property type="entry name" value="POLYPHOSPHATE KINASE"/>
    <property type="match status" value="1"/>
</dbReference>
<dbReference type="Proteomes" id="UP000182737">
    <property type="component" value="Unassembled WGS sequence"/>
</dbReference>
<dbReference type="Gene3D" id="3.30.870.10">
    <property type="entry name" value="Endonuclease Chain A"/>
    <property type="match status" value="2"/>
</dbReference>
<accession>A0A1I3IBN2</accession>
<evidence type="ECO:0000259" key="11">
    <source>
        <dbReference type="Pfam" id="PF17941"/>
    </source>
</evidence>
<dbReference type="InterPro" id="IPR025198">
    <property type="entry name" value="PPK_N_dom"/>
</dbReference>
<keyword evidence="1 6" id="KW-0597">Phosphoprotein</keyword>
<dbReference type="Pfam" id="PF17941">
    <property type="entry name" value="PP_kinase_C_1"/>
    <property type="match status" value="1"/>
</dbReference>
<keyword evidence="13" id="KW-1185">Reference proteome</keyword>
<comment type="similarity">
    <text evidence="6 7">Belongs to the polyphosphate kinase 1 (PPK1) family.</text>
</comment>
<keyword evidence="6" id="KW-0460">Magnesium</keyword>
<dbReference type="Pfam" id="PF13090">
    <property type="entry name" value="PP_kinase_C"/>
    <property type="match status" value="1"/>
</dbReference>
<dbReference type="EMBL" id="FORI01000001">
    <property type="protein sequence ID" value="SFI45351.1"/>
    <property type="molecule type" value="Genomic_DNA"/>
</dbReference>
<dbReference type="EC" id="2.7.4.1" evidence="6 7"/>
<evidence type="ECO:0000259" key="9">
    <source>
        <dbReference type="Pfam" id="PF13089"/>
    </source>
</evidence>
<dbReference type="OrthoDB" id="9761456at2"/>
<dbReference type="InterPro" id="IPR036830">
    <property type="entry name" value="PP_kinase_middle_dom_sf"/>
</dbReference>
<dbReference type="GO" id="GO:0006799">
    <property type="term" value="P:polyphosphate biosynthetic process"/>
    <property type="evidence" value="ECO:0007669"/>
    <property type="project" value="UniProtKB-UniRule"/>
</dbReference>
<comment type="PTM">
    <text evidence="6 7">An intermediate of this reaction is the autophosphorylated ppk in which a phosphate is covalently linked to a histidine residue through a N-P bond.</text>
</comment>
<dbReference type="Gene3D" id="1.20.58.310">
    <property type="entry name" value="Polyphosphate kinase N-terminal domain"/>
    <property type="match status" value="1"/>
</dbReference>
<comment type="catalytic activity">
    <reaction evidence="6 7">
        <text>[phosphate](n) + ATP = [phosphate](n+1) + ADP</text>
        <dbReference type="Rhea" id="RHEA:19573"/>
        <dbReference type="Rhea" id="RHEA-COMP:9859"/>
        <dbReference type="Rhea" id="RHEA-COMP:14280"/>
        <dbReference type="ChEBI" id="CHEBI:16838"/>
        <dbReference type="ChEBI" id="CHEBI:30616"/>
        <dbReference type="ChEBI" id="CHEBI:456216"/>
        <dbReference type="EC" id="2.7.4.1"/>
    </reaction>
</comment>
<dbReference type="GO" id="GO:0005524">
    <property type="term" value="F:ATP binding"/>
    <property type="evidence" value="ECO:0007669"/>
    <property type="project" value="UniProtKB-KW"/>
</dbReference>
<feature type="binding site" evidence="6">
    <location>
        <position position="385"/>
    </location>
    <ligand>
        <name>Mg(2+)</name>
        <dbReference type="ChEBI" id="CHEBI:18420"/>
    </ligand>
</feature>
<dbReference type="InterPro" id="IPR036832">
    <property type="entry name" value="PPK_N_dom_sf"/>
</dbReference>
<dbReference type="InterPro" id="IPR041108">
    <property type="entry name" value="PP_kinase_C_1"/>
</dbReference>
<dbReference type="InterPro" id="IPR025200">
    <property type="entry name" value="PPK_C_dom2"/>
</dbReference>
<keyword evidence="6" id="KW-0479">Metal-binding</keyword>
<evidence type="ECO:0000256" key="6">
    <source>
        <dbReference type="HAMAP-Rule" id="MF_00347"/>
    </source>
</evidence>
<feature type="active site" description="Phosphohistidine intermediate" evidence="6">
    <location>
        <position position="445"/>
    </location>
</feature>
<dbReference type="CDD" id="cd09168">
    <property type="entry name" value="PLDc_PaPPK1_C2_like"/>
    <property type="match status" value="1"/>
</dbReference>